<dbReference type="OrthoDB" id="1936558at2759"/>
<dbReference type="EMBL" id="JAAMPC010000004">
    <property type="protein sequence ID" value="KAG2317770.1"/>
    <property type="molecule type" value="Genomic_DNA"/>
</dbReference>
<organism evidence="1 2">
    <name type="scientific">Brassica carinata</name>
    <name type="common">Ethiopian mustard</name>
    <name type="synonym">Abyssinian cabbage</name>
    <dbReference type="NCBI Taxonomy" id="52824"/>
    <lineage>
        <taxon>Eukaryota</taxon>
        <taxon>Viridiplantae</taxon>
        <taxon>Streptophyta</taxon>
        <taxon>Embryophyta</taxon>
        <taxon>Tracheophyta</taxon>
        <taxon>Spermatophyta</taxon>
        <taxon>Magnoliopsida</taxon>
        <taxon>eudicotyledons</taxon>
        <taxon>Gunneridae</taxon>
        <taxon>Pentapetalae</taxon>
        <taxon>rosids</taxon>
        <taxon>malvids</taxon>
        <taxon>Brassicales</taxon>
        <taxon>Brassicaceae</taxon>
        <taxon>Brassiceae</taxon>
        <taxon>Brassica</taxon>
    </lineage>
</organism>
<proteinExistence type="predicted"/>
<evidence type="ECO:0000313" key="2">
    <source>
        <dbReference type="Proteomes" id="UP000886595"/>
    </source>
</evidence>
<dbReference type="AlphaFoldDB" id="A0A8X8B011"/>
<comment type="caution">
    <text evidence="1">The sequence shown here is derived from an EMBL/GenBank/DDBJ whole genome shotgun (WGS) entry which is preliminary data.</text>
</comment>
<name>A0A8X8B011_BRACI</name>
<protein>
    <submittedName>
        <fullName evidence="1">Uncharacterized protein</fullName>
    </submittedName>
</protein>
<dbReference type="InterPro" id="IPR046849">
    <property type="entry name" value="E2_motif"/>
</dbReference>
<accession>A0A8X8B011</accession>
<reference evidence="1 2" key="1">
    <citation type="submission" date="2020-02" db="EMBL/GenBank/DDBJ databases">
        <authorList>
            <person name="Ma Q."/>
            <person name="Huang Y."/>
            <person name="Song X."/>
            <person name="Pei D."/>
        </authorList>
    </citation>
    <scope>NUCLEOTIDE SEQUENCE [LARGE SCALE GENOMIC DNA]</scope>
    <source>
        <strain evidence="1">Sxm20200214</strain>
        <tissue evidence="1">Leaf</tissue>
    </source>
</reference>
<sequence length="92" mass="10365">MVDVATKKIPGCSLIEVNGIAHEFVCGDKSHLQSEEIHMKLEELAQESTFAGYLPSELLFEAGAVDKRQHMVQLIPSLERWIMYVKAYRGDS</sequence>
<evidence type="ECO:0000313" key="1">
    <source>
        <dbReference type="EMBL" id="KAG2317770.1"/>
    </source>
</evidence>
<gene>
    <name evidence="1" type="ORF">Bca52824_020892</name>
</gene>
<dbReference type="Pfam" id="PF20430">
    <property type="entry name" value="Eplus_motif"/>
    <property type="match status" value="1"/>
</dbReference>
<keyword evidence="2" id="KW-1185">Reference proteome</keyword>
<dbReference type="Proteomes" id="UP000886595">
    <property type="component" value="Unassembled WGS sequence"/>
</dbReference>